<dbReference type="EMBL" id="JAPQKN010000001">
    <property type="protein sequence ID" value="KAJ5176418.1"/>
    <property type="molecule type" value="Genomic_DNA"/>
</dbReference>
<evidence type="ECO:0000313" key="1">
    <source>
        <dbReference type="EMBL" id="KAJ5176418.1"/>
    </source>
</evidence>
<protein>
    <submittedName>
        <fullName evidence="1">Uncharacterized protein</fullName>
    </submittedName>
</protein>
<name>A0A9W9LTR9_9EURO</name>
<keyword evidence="2" id="KW-1185">Reference proteome</keyword>
<dbReference type="OrthoDB" id="3971593at2759"/>
<gene>
    <name evidence="1" type="ORF">N7482_002295</name>
</gene>
<dbReference type="AlphaFoldDB" id="A0A9W9LTR9"/>
<dbReference type="GeneID" id="81423596"/>
<accession>A0A9W9LTR9</accession>
<dbReference type="RefSeq" id="XP_056548026.1">
    <property type="nucleotide sequence ID" value="XM_056684420.1"/>
</dbReference>
<organism evidence="1 2">
    <name type="scientific">Penicillium canariense</name>
    <dbReference type="NCBI Taxonomy" id="189055"/>
    <lineage>
        <taxon>Eukaryota</taxon>
        <taxon>Fungi</taxon>
        <taxon>Dikarya</taxon>
        <taxon>Ascomycota</taxon>
        <taxon>Pezizomycotina</taxon>
        <taxon>Eurotiomycetes</taxon>
        <taxon>Eurotiomycetidae</taxon>
        <taxon>Eurotiales</taxon>
        <taxon>Aspergillaceae</taxon>
        <taxon>Penicillium</taxon>
    </lineage>
</organism>
<reference evidence="1" key="1">
    <citation type="submission" date="2022-11" db="EMBL/GenBank/DDBJ databases">
        <authorList>
            <person name="Petersen C."/>
        </authorList>
    </citation>
    <scope>NUCLEOTIDE SEQUENCE</scope>
    <source>
        <strain evidence="1">IBT 26290</strain>
    </source>
</reference>
<sequence length="401" mass="45600">MRSLNLVCREIRDRVLAPDSALWRARFGDKFDIPAGRTNAELKTEYQIRAIVLPQTIDFNQEKSEHQTFWLEVLQQMLIESLILPVNPDTSKTYERIQEILTESELLEHPKRENPSELFCTVQLCLTTLALTIDPPDKKAPAIKNKCSRSEYDIGIVYSHGMELRGPFIDHKRLDLATLLHMRSFWQRHIVNNAEQSFHDSFARLPEDHRPQARNANVDNGASLSVSWLGYYSCLHPMPTTRKDFEDQQSCADLRGAHLSQVDIMTLDIHTKPGEPFWPEECSKFIPQFGDDEVNRIYLEGVQSTLGGDPANNPVFGFTEAIANPYGGFPGWTRICFAICKQPDESDEEEANDDAGSDASSNWVHGYEGVILPGGRVMLGRWMDLKNMDASGRGPFLFWDL</sequence>
<reference evidence="1" key="2">
    <citation type="journal article" date="2023" name="IMA Fungus">
        <title>Comparative genomic study of the Penicillium genus elucidates a diverse pangenome and 15 lateral gene transfer events.</title>
        <authorList>
            <person name="Petersen C."/>
            <person name="Sorensen T."/>
            <person name="Nielsen M.R."/>
            <person name="Sondergaard T.E."/>
            <person name="Sorensen J.L."/>
            <person name="Fitzpatrick D.A."/>
            <person name="Frisvad J.C."/>
            <person name="Nielsen K.L."/>
        </authorList>
    </citation>
    <scope>NUCLEOTIDE SEQUENCE</scope>
    <source>
        <strain evidence="1">IBT 26290</strain>
    </source>
</reference>
<proteinExistence type="predicted"/>
<comment type="caution">
    <text evidence="1">The sequence shown here is derived from an EMBL/GenBank/DDBJ whole genome shotgun (WGS) entry which is preliminary data.</text>
</comment>
<evidence type="ECO:0000313" key="2">
    <source>
        <dbReference type="Proteomes" id="UP001149163"/>
    </source>
</evidence>
<dbReference type="Proteomes" id="UP001149163">
    <property type="component" value="Unassembled WGS sequence"/>
</dbReference>